<organism evidence="1 2">
    <name type="scientific">Candidatus Methylumidiphilus alinenensis</name>
    <dbReference type="NCBI Taxonomy" id="2202197"/>
    <lineage>
        <taxon>Bacteria</taxon>
        <taxon>Pseudomonadati</taxon>
        <taxon>Pseudomonadota</taxon>
        <taxon>Gammaproteobacteria</taxon>
        <taxon>Methylococcales</taxon>
        <taxon>Candidatus Methylumidiphilus</taxon>
    </lineage>
</organism>
<gene>
    <name evidence="1" type="ORF">DM484_01585</name>
</gene>
<dbReference type="InterPro" id="IPR012334">
    <property type="entry name" value="Pectin_lyas_fold"/>
</dbReference>
<evidence type="ECO:0008006" key="3">
    <source>
        <dbReference type="Google" id="ProtNLM"/>
    </source>
</evidence>
<evidence type="ECO:0000313" key="2">
    <source>
        <dbReference type="Proteomes" id="UP000249396"/>
    </source>
</evidence>
<sequence length="558" mass="59011">MLSYHLIRIQSTQTAIAYLLGFALLSLWPNLGNSTPALPILPQVYIDATYSPSIGNTITVNAGGDFQAALNNANLGDTIVLQAGATFTGTFTLPTKTTGSGWIYIVSSNYSSLPSPGNRVSPTDVVNMPTITSPYGNAGLGLLTNSAAHHYRFVGIEIRPTTGTYLWSIVSIGNGETSLAALPHDITIDRCYIHGDPTVGSNRGVTMNGASVAVVDSYISDIKVAGADTQAVASTNGPGPFKIVNNYLEAAGENVMFGGNDPGIANLVPSDIEIRNNYFFKPLSWMTQLTNGHLWTVKNLLEFKNAQRVLVEGNRFENNWPNAQDGASILITPRNQNGTAPWSVTQDITFHLNTLVNLASGFNILGTDNLNHSQYTKRLLIQNNVIGVTGVGGGFGRSIQISTDITDFTIDHNTILNTATGATSNLGISGGTGTKNNQFVFSNNLASHGQYGFFGNAVGEGNICLKTYFTNWSFTNNAIIGPNLSSSYPANNFFPTNTLAVGFVNYAGGDYHLSTTSPYKNAGTDGLDLGANIDAIANASTGVAGVGSLTPPTGLQIQ</sequence>
<dbReference type="Gene3D" id="2.160.20.10">
    <property type="entry name" value="Single-stranded right-handed beta-helix, Pectin lyase-like"/>
    <property type="match status" value="1"/>
</dbReference>
<reference evidence="1 2" key="1">
    <citation type="journal article" date="2018" name="Aquat. Microb. Ecol.">
        <title>Gammaproteobacterial methanotrophs dominate.</title>
        <authorList>
            <person name="Rissanen A.J."/>
            <person name="Saarenheimo J."/>
            <person name="Tiirola M."/>
            <person name="Peura S."/>
            <person name="Aalto S.L."/>
            <person name="Karvinen A."/>
            <person name="Nykanen H."/>
        </authorList>
    </citation>
    <scope>NUCLEOTIDE SEQUENCE [LARGE SCALE GENOMIC DNA]</scope>
    <source>
        <strain evidence="1">AMbin10</strain>
    </source>
</reference>
<protein>
    <recommendedName>
        <fullName evidence="3">Right handed beta helix domain-containing protein</fullName>
    </recommendedName>
</protein>
<proteinExistence type="predicted"/>
<dbReference type="SUPFAM" id="SSF51126">
    <property type="entry name" value="Pectin lyase-like"/>
    <property type="match status" value="2"/>
</dbReference>
<dbReference type="AlphaFoldDB" id="A0A2W4RN70"/>
<dbReference type="EMBL" id="QJPH01000124">
    <property type="protein sequence ID" value="PZN85381.1"/>
    <property type="molecule type" value="Genomic_DNA"/>
</dbReference>
<evidence type="ECO:0000313" key="1">
    <source>
        <dbReference type="EMBL" id="PZN85381.1"/>
    </source>
</evidence>
<dbReference type="Proteomes" id="UP000249396">
    <property type="component" value="Unassembled WGS sequence"/>
</dbReference>
<accession>A0A2W4RN70</accession>
<comment type="caution">
    <text evidence="1">The sequence shown here is derived from an EMBL/GenBank/DDBJ whole genome shotgun (WGS) entry which is preliminary data.</text>
</comment>
<name>A0A2W4RN70_9GAMM</name>
<dbReference type="InterPro" id="IPR011050">
    <property type="entry name" value="Pectin_lyase_fold/virulence"/>
</dbReference>